<comment type="caution">
    <text evidence="1">The sequence shown here is derived from an EMBL/GenBank/DDBJ whole genome shotgun (WGS) entry which is preliminary data.</text>
</comment>
<evidence type="ECO:0000313" key="1">
    <source>
        <dbReference type="EMBL" id="OQB42610.1"/>
    </source>
</evidence>
<dbReference type="EMBL" id="MWDB01000001">
    <property type="protein sequence ID" value="OQB42610.1"/>
    <property type="molecule type" value="Genomic_DNA"/>
</dbReference>
<name>A0A1V5ZQK1_9BACT</name>
<accession>A0A1V5ZQK1</accession>
<reference evidence="1" key="1">
    <citation type="submission" date="2017-02" db="EMBL/GenBank/DDBJ databases">
        <title>Delving into the versatile metabolic prowess of the omnipresent phylum Bacteroidetes.</title>
        <authorList>
            <person name="Nobu M.K."/>
            <person name="Mei R."/>
            <person name="Narihiro T."/>
            <person name="Kuroda K."/>
            <person name="Liu W.-T."/>
        </authorList>
    </citation>
    <scope>NUCLEOTIDE SEQUENCE</scope>
    <source>
        <strain evidence="1">ADurb.Bin160</strain>
    </source>
</reference>
<gene>
    <name evidence="1" type="ORF">BWY04_00046</name>
</gene>
<dbReference type="AlphaFoldDB" id="A0A1V5ZQK1"/>
<sequence>MLGLSNLLETETNLNRTKELENLNVIEASEKDKLNQRQPEVE</sequence>
<proteinExistence type="predicted"/>
<dbReference type="Proteomes" id="UP000485621">
    <property type="component" value="Unassembled WGS sequence"/>
</dbReference>
<organism evidence="1">
    <name type="scientific">candidate division CPR1 bacterium ADurb.Bin160</name>
    <dbReference type="NCBI Taxonomy" id="1852826"/>
    <lineage>
        <taxon>Bacteria</taxon>
        <taxon>candidate division CPR1</taxon>
    </lineage>
</organism>
<protein>
    <submittedName>
        <fullName evidence="1">Uncharacterized protein</fullName>
    </submittedName>
</protein>